<dbReference type="CDD" id="cd00167">
    <property type="entry name" value="SANT"/>
    <property type="match status" value="1"/>
</dbReference>
<dbReference type="InterPro" id="IPR017930">
    <property type="entry name" value="Myb_dom"/>
</dbReference>
<dbReference type="PROSITE" id="PS50090">
    <property type="entry name" value="MYB_LIKE"/>
    <property type="match status" value="1"/>
</dbReference>
<dbReference type="Proteomes" id="UP000887567">
    <property type="component" value="Unplaced"/>
</dbReference>
<keyword evidence="5" id="KW-1185">Reference proteome</keyword>
<reference evidence="4" key="1">
    <citation type="submission" date="2022-11" db="UniProtKB">
        <authorList>
            <consortium name="EnsemblMetazoa"/>
        </authorList>
    </citation>
    <scope>IDENTIFICATION</scope>
</reference>
<protein>
    <recommendedName>
        <fullName evidence="6">ZZ-type zinc finger-containing protein 3</fullName>
    </recommendedName>
</protein>
<dbReference type="GeneID" id="110236805"/>
<feature type="domain" description="HTH myb-type" evidence="3">
    <location>
        <begin position="169"/>
        <end position="223"/>
    </location>
</feature>
<feature type="domain" description="Myb-like" evidence="2">
    <location>
        <begin position="171"/>
        <end position="219"/>
    </location>
</feature>
<dbReference type="AlphaFoldDB" id="A0A913X2S8"/>
<dbReference type="SMART" id="SM00717">
    <property type="entry name" value="SANT"/>
    <property type="match status" value="1"/>
</dbReference>
<dbReference type="PROSITE" id="PS51294">
    <property type="entry name" value="HTH_MYB"/>
    <property type="match status" value="1"/>
</dbReference>
<evidence type="ECO:0008006" key="6">
    <source>
        <dbReference type="Google" id="ProtNLM"/>
    </source>
</evidence>
<sequence>MSDDDDDDEEIDPYQRFFFESDYLALKDNKHYHLLLQTLVALEGQRVQAVKDLDALCVEEAKALDDPVGFVEKLQNNEPLGLPSPQNVIKLPKIPWESYASSFGPIDMSLPIQHHTRSSTASNSEKATQELQPAANLLNSEVTDSNTSETIFSEAVKNNIPGKMPTFNQQWTIAEQTRLEKLLQVYPQEDIEAKRWEKIAKALGNRTPKQVASRVQKYFIKLAKAGLPVPGRVPNIPRSGARTAKRSSHYQMMGFRNSTFFPSYQPRVFMSDSKDDDDESSVAFSDDTSYLS</sequence>
<dbReference type="InterPro" id="IPR037830">
    <property type="entry name" value="ZZZ3"/>
</dbReference>
<dbReference type="InterPro" id="IPR009057">
    <property type="entry name" value="Homeodomain-like_sf"/>
</dbReference>
<dbReference type="PANTHER" id="PTHR22705">
    <property type="entry name" value="ZINC FINGER, ZZ DOMAIN CONTAINING 3"/>
    <property type="match status" value="1"/>
</dbReference>
<evidence type="ECO:0000259" key="2">
    <source>
        <dbReference type="PROSITE" id="PS50090"/>
    </source>
</evidence>
<dbReference type="InterPro" id="IPR001005">
    <property type="entry name" value="SANT/Myb"/>
</dbReference>
<evidence type="ECO:0000259" key="3">
    <source>
        <dbReference type="PROSITE" id="PS51294"/>
    </source>
</evidence>
<dbReference type="PANTHER" id="PTHR22705:SF0">
    <property type="entry name" value="ZZ-TYPE ZINC FINGER-CONTAINING PROTEIN 3"/>
    <property type="match status" value="1"/>
</dbReference>
<dbReference type="SUPFAM" id="SSF46689">
    <property type="entry name" value="Homeodomain-like"/>
    <property type="match status" value="1"/>
</dbReference>
<evidence type="ECO:0000313" key="5">
    <source>
        <dbReference type="Proteomes" id="UP000887567"/>
    </source>
</evidence>
<dbReference type="Gene3D" id="1.10.10.60">
    <property type="entry name" value="Homeodomain-like"/>
    <property type="match status" value="1"/>
</dbReference>
<proteinExistence type="predicted"/>
<name>A0A913X2S8_EXADI</name>
<dbReference type="KEGG" id="epa:110236805"/>
<dbReference type="RefSeq" id="XP_020898021.1">
    <property type="nucleotide sequence ID" value="XM_021042362.1"/>
</dbReference>
<dbReference type="Pfam" id="PF00249">
    <property type="entry name" value="Myb_DNA-binding"/>
    <property type="match status" value="1"/>
</dbReference>
<dbReference type="OrthoDB" id="20473at2759"/>
<feature type="region of interest" description="Disordered" evidence="1">
    <location>
        <begin position="271"/>
        <end position="292"/>
    </location>
</feature>
<feature type="compositionally biased region" description="Polar residues" evidence="1">
    <location>
        <begin position="282"/>
        <end position="292"/>
    </location>
</feature>
<accession>A0A913X2S8</accession>
<evidence type="ECO:0000256" key="1">
    <source>
        <dbReference type="SAM" id="MobiDB-lite"/>
    </source>
</evidence>
<dbReference type="EnsemblMetazoa" id="XM_021042362.1">
    <property type="protein sequence ID" value="XP_020898021.1"/>
    <property type="gene ID" value="LOC110236805"/>
</dbReference>
<dbReference type="OMA" id="TFFPAQN"/>
<evidence type="ECO:0000313" key="4">
    <source>
        <dbReference type="EnsemblMetazoa" id="XP_020898021.1"/>
    </source>
</evidence>
<organism evidence="4 5">
    <name type="scientific">Exaiptasia diaphana</name>
    <name type="common">Tropical sea anemone</name>
    <name type="synonym">Aiptasia pulchella</name>
    <dbReference type="NCBI Taxonomy" id="2652724"/>
    <lineage>
        <taxon>Eukaryota</taxon>
        <taxon>Metazoa</taxon>
        <taxon>Cnidaria</taxon>
        <taxon>Anthozoa</taxon>
        <taxon>Hexacorallia</taxon>
        <taxon>Actiniaria</taxon>
        <taxon>Aiptasiidae</taxon>
        <taxon>Exaiptasia</taxon>
    </lineage>
</organism>